<dbReference type="Proteomes" id="UP000255169">
    <property type="component" value="Unassembled WGS sequence"/>
</dbReference>
<protein>
    <submittedName>
        <fullName evidence="2 3">Adenylate cyclase</fullName>
        <ecNumber evidence="2">4.6.1.1</ecNumber>
    </submittedName>
</protein>
<dbReference type="EMBL" id="UHJG01000001">
    <property type="protein sequence ID" value="SUP99650.1"/>
    <property type="molecule type" value="Genomic_DNA"/>
</dbReference>
<dbReference type="SMART" id="SM01118">
    <property type="entry name" value="CYTH"/>
    <property type="match status" value="1"/>
</dbReference>
<feature type="domain" description="CYTH" evidence="1">
    <location>
        <begin position="8"/>
        <end position="179"/>
    </location>
</feature>
<dbReference type="EC" id="4.6.1.1" evidence="2"/>
<dbReference type="PANTHER" id="PTHR21028:SF2">
    <property type="entry name" value="CYTH DOMAIN-CONTAINING PROTEIN"/>
    <property type="match status" value="1"/>
</dbReference>
<evidence type="ECO:0000313" key="4">
    <source>
        <dbReference type="Proteomes" id="UP000255169"/>
    </source>
</evidence>
<evidence type="ECO:0000259" key="1">
    <source>
        <dbReference type="PROSITE" id="PS51707"/>
    </source>
</evidence>
<keyword evidence="2" id="KW-0456">Lyase</keyword>
<organism evidence="2">
    <name type="scientific">Yersinia ruckeri</name>
    <dbReference type="NCBI Taxonomy" id="29486"/>
    <lineage>
        <taxon>Bacteria</taxon>
        <taxon>Pseudomonadati</taxon>
        <taxon>Pseudomonadota</taxon>
        <taxon>Gammaproteobacteria</taxon>
        <taxon>Enterobacterales</taxon>
        <taxon>Yersiniaceae</taxon>
        <taxon>Yersinia</taxon>
    </lineage>
</organism>
<dbReference type="GO" id="GO:0004016">
    <property type="term" value="F:adenylate cyclase activity"/>
    <property type="evidence" value="ECO:0007669"/>
    <property type="project" value="UniProtKB-EC"/>
</dbReference>
<evidence type="ECO:0000313" key="2">
    <source>
        <dbReference type="EMBL" id="CEK26992.1"/>
    </source>
</evidence>
<dbReference type="EMBL" id="LN681231">
    <property type="protein sequence ID" value="CEK26992.1"/>
    <property type="molecule type" value="Genomic_DNA"/>
</dbReference>
<sequence>MSEHFVGQYEVELKYRVNNADNLLARLAACNAEIFTFENHEKDCYLEVSDDHLAQQNISMILREMNPSGIRLWIIKGPEADRCEASRVEDLAKVQSMLSTLGYQPAFAIEKIRSIYFLDKFHITFDRLTSLGNFAEIAVMTDNLNELAKLKQEGTLFAARLGLTPEAVEPRSYRQLLGY</sequence>
<keyword evidence="4" id="KW-1185">Reference proteome</keyword>
<gene>
    <name evidence="2" type="ORF">CSF007_6175</name>
    <name evidence="3" type="ORF">NCTC10476_00886</name>
</gene>
<dbReference type="CDD" id="cd07890">
    <property type="entry name" value="CYTH-like_AC_IV-like"/>
    <property type="match status" value="1"/>
</dbReference>
<reference evidence="3 4" key="2">
    <citation type="submission" date="2018-06" db="EMBL/GenBank/DDBJ databases">
        <authorList>
            <consortium name="Pathogen Informatics"/>
            <person name="Doyle S."/>
        </authorList>
    </citation>
    <scope>NUCLEOTIDE SEQUENCE [LARGE SCALE GENOMIC DNA]</scope>
    <source>
        <strain evidence="3 4">NCTC10476</strain>
    </source>
</reference>
<reference evidence="2" key="1">
    <citation type="journal article" date="2015" name="Genome Announc.">
        <title>Complete Genome Sequence of Yersinia ruckeri Strain CSF007-82, Etiologic Agent of Red Mouth Disease in Salmonid Fish.</title>
        <authorList>
            <person name="Nelson M.C."/>
            <person name="LaPatra S.E."/>
            <person name="Welch T.J."/>
            <person name="Graf J."/>
        </authorList>
    </citation>
    <scope>NUCLEOTIDE SEQUENCE</scope>
    <source>
        <strain evidence="2">CSF007-82</strain>
    </source>
</reference>
<dbReference type="GeneID" id="66878963"/>
<dbReference type="PANTHER" id="PTHR21028">
    <property type="entry name" value="SI:CH211-156B7.4"/>
    <property type="match status" value="1"/>
</dbReference>
<dbReference type="STRING" id="29486.UGYR_15825"/>
<accession>A0A0A8VB50</accession>
<dbReference type="AlphaFoldDB" id="A0A0A8VB50"/>
<dbReference type="RefSeq" id="WP_004717062.1">
    <property type="nucleotide sequence ID" value="NZ_CCYO01000002.1"/>
</dbReference>
<dbReference type="OrthoDB" id="8443111at2"/>
<proteinExistence type="predicted"/>
<dbReference type="InterPro" id="IPR033469">
    <property type="entry name" value="CYTH-like_dom_sf"/>
</dbReference>
<dbReference type="Pfam" id="PF01928">
    <property type="entry name" value="CYTH"/>
    <property type="match status" value="1"/>
</dbReference>
<dbReference type="InterPro" id="IPR008173">
    <property type="entry name" value="Adenylyl_cyclase_CyaB"/>
</dbReference>
<evidence type="ECO:0000313" key="3">
    <source>
        <dbReference type="EMBL" id="SUP99650.1"/>
    </source>
</evidence>
<dbReference type="Gene3D" id="2.40.320.10">
    <property type="entry name" value="Hypothetical Protein Pfu-838710-001"/>
    <property type="match status" value="1"/>
</dbReference>
<dbReference type="SUPFAM" id="SSF55154">
    <property type="entry name" value="CYTH-like phosphatases"/>
    <property type="match status" value="1"/>
</dbReference>
<name>A0A0A8VB50_YERRU</name>
<dbReference type="InterPro" id="IPR023577">
    <property type="entry name" value="CYTH_domain"/>
</dbReference>
<dbReference type="PROSITE" id="PS51707">
    <property type="entry name" value="CYTH"/>
    <property type="match status" value="1"/>
</dbReference>